<dbReference type="Gene3D" id="3.90.1580.10">
    <property type="entry name" value="paralog of FGE (formylglycine-generating enzyme)"/>
    <property type="match status" value="1"/>
</dbReference>
<dbReference type="PANTHER" id="PTHR23150:SF19">
    <property type="entry name" value="FORMYLGLYCINE-GENERATING ENZYME"/>
    <property type="match status" value="1"/>
</dbReference>
<dbReference type="EMBL" id="JADEWU010000017">
    <property type="protein sequence ID" value="MBE9143554.1"/>
    <property type="molecule type" value="Genomic_DNA"/>
</dbReference>
<dbReference type="SUPFAM" id="SSF56436">
    <property type="entry name" value="C-type lectin-like"/>
    <property type="match status" value="1"/>
</dbReference>
<dbReference type="PANTHER" id="PTHR23150">
    <property type="entry name" value="SULFATASE MODIFYING FACTOR 1, 2"/>
    <property type="match status" value="1"/>
</dbReference>
<dbReference type="Proteomes" id="UP000640725">
    <property type="component" value="Unassembled WGS sequence"/>
</dbReference>
<dbReference type="InterPro" id="IPR016187">
    <property type="entry name" value="CTDL_fold"/>
</dbReference>
<gene>
    <name evidence="2" type="ORF">IQ236_09980</name>
</gene>
<protein>
    <submittedName>
        <fullName evidence="2">Formylglycine-generating enzyme family protein</fullName>
    </submittedName>
</protein>
<name>A0ABR9UBR2_9CYAN</name>
<keyword evidence="3" id="KW-1185">Reference proteome</keyword>
<reference evidence="2 3" key="1">
    <citation type="submission" date="2020-10" db="EMBL/GenBank/DDBJ databases">
        <authorList>
            <person name="Castelo-Branco R."/>
            <person name="Eusebio N."/>
            <person name="Adriana R."/>
            <person name="Vieira A."/>
            <person name="Brugerolle De Fraissinette N."/>
            <person name="Rezende De Castro R."/>
            <person name="Schneider M.P."/>
            <person name="Vasconcelos V."/>
            <person name="Leao P.N."/>
        </authorList>
    </citation>
    <scope>NUCLEOTIDE SEQUENCE [LARGE SCALE GENOMIC DNA]</scope>
    <source>
        <strain evidence="2 3">LEGE 06226</strain>
    </source>
</reference>
<dbReference type="InterPro" id="IPR042095">
    <property type="entry name" value="SUMF_sf"/>
</dbReference>
<organism evidence="2 3">
    <name type="scientific">Planktothrix mougeotii LEGE 06226</name>
    <dbReference type="NCBI Taxonomy" id="1828728"/>
    <lineage>
        <taxon>Bacteria</taxon>
        <taxon>Bacillati</taxon>
        <taxon>Cyanobacteriota</taxon>
        <taxon>Cyanophyceae</taxon>
        <taxon>Oscillatoriophycideae</taxon>
        <taxon>Oscillatoriales</taxon>
        <taxon>Microcoleaceae</taxon>
        <taxon>Planktothrix</taxon>
    </lineage>
</organism>
<evidence type="ECO:0000313" key="3">
    <source>
        <dbReference type="Proteomes" id="UP000640725"/>
    </source>
</evidence>
<dbReference type="InterPro" id="IPR051043">
    <property type="entry name" value="Sulfatase_Mod_Factor_Kinase"/>
</dbReference>
<evidence type="ECO:0000313" key="2">
    <source>
        <dbReference type="EMBL" id="MBE9143554.1"/>
    </source>
</evidence>
<dbReference type="Pfam" id="PF03781">
    <property type="entry name" value="FGE-sulfatase"/>
    <property type="match status" value="1"/>
</dbReference>
<comment type="caution">
    <text evidence="2">The sequence shown here is derived from an EMBL/GenBank/DDBJ whole genome shotgun (WGS) entry which is preliminary data.</text>
</comment>
<evidence type="ECO:0000259" key="1">
    <source>
        <dbReference type="Pfam" id="PF03781"/>
    </source>
</evidence>
<sequence>MIEYLKKQLKPQLPHWLQSLYERQQWVALAYTDQQDKAVQELANILKQAYLDNNKAELVQWSELAETLSPVLPDQYQPLLIAAKGYAAEARGIRRETENAQRLWEQYFRQEETAIIADVELAKPGSVLGRIPLKRFSFETVTVNNRGEIIKREPKQAQYFTEDLGNGVTLDMVYIPGGTFLMGSPKTEQGSKEDERPQHQVTVSPFFIGKYPITQAQWTAVANWPKIQRDIDRECSYFKGYNQPVQNVKWYDAVEFCARLLQRTGHNYCLPSEAQWEYACRAGTQTPFYLGETITSDLANYDAESTYADEPKGKYRKETTPVGKFPPNAFGLYDLHGNVWEWCADPWHDNYEKAPTGGEVWDEQNKNDNRYQIYNVENLVNLLNDGRIRCLRGGSWAVDPVLCRSADRRTSGPVGFIGYYGFRVCWVVGAS</sequence>
<accession>A0ABR9UBR2</accession>
<proteinExistence type="predicted"/>
<feature type="domain" description="Sulfatase-modifying factor enzyme-like" evidence="1">
    <location>
        <begin position="171"/>
        <end position="425"/>
    </location>
</feature>
<dbReference type="InterPro" id="IPR005532">
    <property type="entry name" value="SUMF_dom"/>
</dbReference>